<evidence type="ECO:0000256" key="2">
    <source>
        <dbReference type="ARBA" id="ARBA00007531"/>
    </source>
</evidence>
<keyword evidence="6 8" id="KW-0472">Membrane</keyword>
<evidence type="ECO:0000256" key="5">
    <source>
        <dbReference type="ARBA" id="ARBA00022989"/>
    </source>
</evidence>
<dbReference type="Pfam" id="PF05423">
    <property type="entry name" value="Mycobact_memb"/>
    <property type="match status" value="1"/>
</dbReference>
<evidence type="ECO:0000256" key="1">
    <source>
        <dbReference type="ARBA" id="ARBA00004236"/>
    </source>
</evidence>
<accession>A0A1T4Y2B3</accession>
<evidence type="ECO:0000256" key="7">
    <source>
        <dbReference type="SAM" id="MobiDB-lite"/>
    </source>
</evidence>
<comment type="similarity">
    <text evidence="2">Belongs to the MmpS family.</text>
</comment>
<organism evidence="9 10">
    <name type="scientific">Agreia bicolorata</name>
    <dbReference type="NCBI Taxonomy" id="110935"/>
    <lineage>
        <taxon>Bacteria</taxon>
        <taxon>Bacillati</taxon>
        <taxon>Actinomycetota</taxon>
        <taxon>Actinomycetes</taxon>
        <taxon>Micrococcales</taxon>
        <taxon>Microbacteriaceae</taxon>
        <taxon>Agreia</taxon>
    </lineage>
</organism>
<dbReference type="InterPro" id="IPR008693">
    <property type="entry name" value="MmpS"/>
</dbReference>
<name>A0A1T4Y2B3_9MICO</name>
<keyword evidence="5 8" id="KW-1133">Transmembrane helix</keyword>
<reference evidence="10" key="1">
    <citation type="submission" date="2017-02" db="EMBL/GenBank/DDBJ databases">
        <authorList>
            <person name="Varghese N."/>
            <person name="Submissions S."/>
        </authorList>
    </citation>
    <scope>NUCLEOTIDE SEQUENCE [LARGE SCALE GENOMIC DNA]</scope>
    <source>
        <strain evidence="10">VKM Ac-2052</strain>
    </source>
</reference>
<feature type="transmembrane region" description="Helical" evidence="8">
    <location>
        <begin position="63"/>
        <end position="80"/>
    </location>
</feature>
<dbReference type="AlphaFoldDB" id="A0A1T4Y2B3"/>
<evidence type="ECO:0000313" key="9">
    <source>
        <dbReference type="EMBL" id="SKA95944.1"/>
    </source>
</evidence>
<dbReference type="EMBL" id="FUYG01000005">
    <property type="protein sequence ID" value="SKA95944.1"/>
    <property type="molecule type" value="Genomic_DNA"/>
</dbReference>
<keyword evidence="3" id="KW-1003">Cell membrane</keyword>
<evidence type="ECO:0000256" key="6">
    <source>
        <dbReference type="ARBA" id="ARBA00023136"/>
    </source>
</evidence>
<dbReference type="InterPro" id="IPR038468">
    <property type="entry name" value="MmpS_C"/>
</dbReference>
<dbReference type="Gene3D" id="2.60.40.2880">
    <property type="entry name" value="MmpS1-5, C-terminal soluble domain"/>
    <property type="match status" value="1"/>
</dbReference>
<gene>
    <name evidence="9" type="ORF">SAMN06295879_2128</name>
</gene>
<feature type="region of interest" description="Disordered" evidence="7">
    <location>
        <begin position="1"/>
        <end position="28"/>
    </location>
</feature>
<dbReference type="Proteomes" id="UP000189735">
    <property type="component" value="Unassembled WGS sequence"/>
</dbReference>
<evidence type="ECO:0000256" key="8">
    <source>
        <dbReference type="SAM" id="Phobius"/>
    </source>
</evidence>
<evidence type="ECO:0000256" key="4">
    <source>
        <dbReference type="ARBA" id="ARBA00022692"/>
    </source>
</evidence>
<protein>
    <submittedName>
        <fullName evidence="9">Membrane protein</fullName>
    </submittedName>
</protein>
<comment type="subcellular location">
    <subcellularLocation>
        <location evidence="1">Cell membrane</location>
    </subcellularLocation>
</comment>
<feature type="transmembrane region" description="Helical" evidence="8">
    <location>
        <begin position="87"/>
        <end position="110"/>
    </location>
</feature>
<proteinExistence type="inferred from homology"/>
<evidence type="ECO:0000313" key="10">
    <source>
        <dbReference type="Proteomes" id="UP000189735"/>
    </source>
</evidence>
<keyword evidence="4 8" id="KW-0812">Transmembrane</keyword>
<feature type="transmembrane region" description="Helical" evidence="8">
    <location>
        <begin position="39"/>
        <end position="57"/>
    </location>
</feature>
<evidence type="ECO:0000256" key="3">
    <source>
        <dbReference type="ARBA" id="ARBA00022475"/>
    </source>
</evidence>
<sequence>MHTSVTGFCQTHGMTQQPPPAQYQAPYAPGSPAPKQGNGLGLAALIIGILAFIGAFIPIVNYVSGVLALVGLVLGVIGLFRKGRPKGLAITGTIISLIALILSIILAITYTVGFATAIDQGIKDVQATQSAEANVDVAVTYEIVGDSTDATVTYSTYNDGNFGTEQATGQTLPFAKDFTVKAGGQFDYQSFTLTGSNGQTGGDITCRITIDGVVAAEQTATGQYASATCSSSGFDN</sequence>
<feature type="compositionally biased region" description="Polar residues" evidence="7">
    <location>
        <begin position="1"/>
        <end position="15"/>
    </location>
</feature>
<dbReference type="GO" id="GO:0005886">
    <property type="term" value="C:plasma membrane"/>
    <property type="evidence" value="ECO:0007669"/>
    <property type="project" value="UniProtKB-SubCell"/>
</dbReference>